<proteinExistence type="predicted"/>
<feature type="region of interest" description="Disordered" evidence="1">
    <location>
        <begin position="1"/>
        <end position="23"/>
    </location>
</feature>
<dbReference type="Proteomes" id="UP001286313">
    <property type="component" value="Unassembled WGS sequence"/>
</dbReference>
<evidence type="ECO:0000259" key="2">
    <source>
        <dbReference type="Pfam" id="PF13842"/>
    </source>
</evidence>
<dbReference type="EMBL" id="JAWQEG010000245">
    <property type="protein sequence ID" value="KAK3892842.1"/>
    <property type="molecule type" value="Genomic_DNA"/>
</dbReference>
<gene>
    <name evidence="3" type="ORF">Pcinc_003313</name>
</gene>
<dbReference type="Pfam" id="PF13842">
    <property type="entry name" value="zf-Tnp_2"/>
    <property type="match status" value="1"/>
</dbReference>
<sequence length="150" mass="17431">MEKDLELPSISTGRRDIRGPPTVPIVTPGRPVRRRLDTSGDVHACLDDLDEYVISNEDNITNDELQRGRAVSQPHLPDRLSCQNYISRHFMELIPCEPRPNRRNVQRICVVCAHTKRHQRVRKRTSYQCHECKVALCHPCFVDYHTISDY</sequence>
<feature type="domain" description="PiggyBac transposable element-derived protein 4 C-terminal zinc-finger" evidence="2">
    <location>
        <begin position="101"/>
        <end position="145"/>
    </location>
</feature>
<evidence type="ECO:0000313" key="4">
    <source>
        <dbReference type="Proteomes" id="UP001286313"/>
    </source>
</evidence>
<keyword evidence="4" id="KW-1185">Reference proteome</keyword>
<protein>
    <recommendedName>
        <fullName evidence="2">PiggyBac transposable element-derived protein 4 C-terminal zinc-finger domain-containing protein</fullName>
    </recommendedName>
</protein>
<comment type="caution">
    <text evidence="3">The sequence shown here is derived from an EMBL/GenBank/DDBJ whole genome shotgun (WGS) entry which is preliminary data.</text>
</comment>
<name>A0AAE1GHZ1_PETCI</name>
<reference evidence="3" key="1">
    <citation type="submission" date="2023-10" db="EMBL/GenBank/DDBJ databases">
        <title>Genome assemblies of two species of porcelain crab, Petrolisthes cinctipes and Petrolisthes manimaculis (Anomura: Porcellanidae).</title>
        <authorList>
            <person name="Angst P."/>
        </authorList>
    </citation>
    <scope>NUCLEOTIDE SEQUENCE</scope>
    <source>
        <strain evidence="3">PB745_01</strain>
        <tissue evidence="3">Gill</tissue>
    </source>
</reference>
<accession>A0AAE1GHZ1</accession>
<organism evidence="3 4">
    <name type="scientific">Petrolisthes cinctipes</name>
    <name type="common">Flat porcelain crab</name>
    <dbReference type="NCBI Taxonomy" id="88211"/>
    <lineage>
        <taxon>Eukaryota</taxon>
        <taxon>Metazoa</taxon>
        <taxon>Ecdysozoa</taxon>
        <taxon>Arthropoda</taxon>
        <taxon>Crustacea</taxon>
        <taxon>Multicrustacea</taxon>
        <taxon>Malacostraca</taxon>
        <taxon>Eumalacostraca</taxon>
        <taxon>Eucarida</taxon>
        <taxon>Decapoda</taxon>
        <taxon>Pleocyemata</taxon>
        <taxon>Anomura</taxon>
        <taxon>Galatheoidea</taxon>
        <taxon>Porcellanidae</taxon>
        <taxon>Petrolisthes</taxon>
    </lineage>
</organism>
<evidence type="ECO:0000256" key="1">
    <source>
        <dbReference type="SAM" id="MobiDB-lite"/>
    </source>
</evidence>
<dbReference type="InterPro" id="IPR032718">
    <property type="entry name" value="PGBD4_Znf_C"/>
</dbReference>
<evidence type="ECO:0000313" key="3">
    <source>
        <dbReference type="EMBL" id="KAK3892842.1"/>
    </source>
</evidence>
<dbReference type="AlphaFoldDB" id="A0AAE1GHZ1"/>